<evidence type="ECO:0000313" key="3">
    <source>
        <dbReference type="Proteomes" id="UP000824065"/>
    </source>
</evidence>
<organism evidence="2 3">
    <name type="scientific">Candidatus Faecalibacterium gallistercoris</name>
    <dbReference type="NCBI Taxonomy" id="2838579"/>
    <lineage>
        <taxon>Bacteria</taxon>
        <taxon>Bacillati</taxon>
        <taxon>Bacillota</taxon>
        <taxon>Clostridia</taxon>
        <taxon>Eubacteriales</taxon>
        <taxon>Oscillospiraceae</taxon>
        <taxon>Faecalibacterium</taxon>
    </lineage>
</organism>
<reference evidence="2" key="1">
    <citation type="journal article" date="2021" name="PeerJ">
        <title>Extensive microbial diversity within the chicken gut microbiome revealed by metagenomics and culture.</title>
        <authorList>
            <person name="Gilroy R."/>
            <person name="Ravi A."/>
            <person name="Getino M."/>
            <person name="Pursley I."/>
            <person name="Horton D.L."/>
            <person name="Alikhan N.F."/>
            <person name="Baker D."/>
            <person name="Gharbi K."/>
            <person name="Hall N."/>
            <person name="Watson M."/>
            <person name="Adriaenssens E.M."/>
            <person name="Foster-Nyarko E."/>
            <person name="Jarju S."/>
            <person name="Secka A."/>
            <person name="Antonio M."/>
            <person name="Oren A."/>
            <person name="Chaudhuri R.R."/>
            <person name="La Ragione R."/>
            <person name="Hildebrand F."/>
            <person name="Pallen M.J."/>
        </authorList>
    </citation>
    <scope>NUCLEOTIDE SEQUENCE</scope>
    <source>
        <strain evidence="2">ChiBcec16-3735</strain>
    </source>
</reference>
<dbReference type="Proteomes" id="UP000824065">
    <property type="component" value="Unassembled WGS sequence"/>
</dbReference>
<name>A0A9D2JKV6_9FIRM</name>
<protein>
    <submittedName>
        <fullName evidence="2">Dipicolinic acid synthetase</fullName>
    </submittedName>
</protein>
<reference evidence="2" key="2">
    <citation type="submission" date="2021-04" db="EMBL/GenBank/DDBJ databases">
        <authorList>
            <person name="Gilroy R."/>
        </authorList>
    </citation>
    <scope>NUCLEOTIDE SEQUENCE</scope>
    <source>
        <strain evidence="2">ChiBcec16-3735</strain>
    </source>
</reference>
<dbReference type="EMBL" id="DXBJ01000007">
    <property type="protein sequence ID" value="HIZ57146.1"/>
    <property type="molecule type" value="Genomic_DNA"/>
</dbReference>
<feature type="domain" description="Alanine dehydrogenase/pyridine nucleotide transhydrogenase NAD(H)-binding" evidence="1">
    <location>
        <begin position="117"/>
        <end position="213"/>
    </location>
</feature>
<evidence type="ECO:0000313" key="2">
    <source>
        <dbReference type="EMBL" id="HIZ57146.1"/>
    </source>
</evidence>
<dbReference type="AlphaFoldDB" id="A0A9D2JKV6"/>
<gene>
    <name evidence="2" type="ORF">H9725_00935</name>
</gene>
<dbReference type="InterPro" id="IPR036291">
    <property type="entry name" value="NAD(P)-bd_dom_sf"/>
</dbReference>
<dbReference type="SUPFAM" id="SSF51735">
    <property type="entry name" value="NAD(P)-binding Rossmann-fold domains"/>
    <property type="match status" value="1"/>
</dbReference>
<accession>A0A9D2JKV6</accession>
<dbReference type="Gene3D" id="3.40.50.720">
    <property type="entry name" value="NAD(P)-binding Rossmann-like Domain"/>
    <property type="match status" value="1"/>
</dbReference>
<dbReference type="InterPro" id="IPR007698">
    <property type="entry name" value="AlaDH/PNT_NAD(H)-bd"/>
</dbReference>
<dbReference type="Pfam" id="PF01262">
    <property type="entry name" value="AlaDh_PNT_C"/>
    <property type="match status" value="1"/>
</dbReference>
<sequence length="259" mass="26050">MPERTIAVVGEDRRQAAAARALAAAGRRVGGPEAVPGADYVLFPVPLAMDEARLTALLRRAKPGALLLGGKAPAAAAALGLEWVDCFAREELAVCNAVPTAEGCIGILLARRTRTLWDAPVLVTGYGRVGQAVADRLTALGARVTVGARSPAQRALARSRGGAALPLEGLAAAAPGFDTAVNTIPAPVLTGPVLAALRPGSLIVDLASAPGGTDFAAAAALGHTALLASGLPARCAPDSAGAYLAQTVLHIMEEREAVG</sequence>
<evidence type="ECO:0000259" key="1">
    <source>
        <dbReference type="Pfam" id="PF01262"/>
    </source>
</evidence>
<comment type="caution">
    <text evidence="2">The sequence shown here is derived from an EMBL/GenBank/DDBJ whole genome shotgun (WGS) entry which is preliminary data.</text>
</comment>
<proteinExistence type="predicted"/>